<dbReference type="Pfam" id="PF10262">
    <property type="entry name" value="Rdx"/>
    <property type="match status" value="1"/>
</dbReference>
<protein>
    <submittedName>
        <fullName evidence="2">Uncharacterized protein</fullName>
    </submittedName>
</protein>
<proteinExistence type="predicted"/>
<dbReference type="InterPro" id="IPR011893">
    <property type="entry name" value="Selenoprotein_Rdx-typ"/>
</dbReference>
<name>A0A7S3NPB0_9STRA</name>
<accession>A0A7S3NPB0</accession>
<dbReference type="EMBL" id="HBIJ01016743">
    <property type="protein sequence ID" value="CAE0370387.1"/>
    <property type="molecule type" value="Transcribed_RNA"/>
</dbReference>
<sequence>MNSKIWCFFVLTQIKGSVEMNLGSAVMKNKVVEKKPEFSLAPPMTVGKYLKMQQKRVRLVVVYSGGGRHFTKVFLRMKQIISLKFPDVIVEKKIRPVRSTRDTGKFDIFIDDKLLWSKPPERDGVFLSMRTLNAAIIRARRLRRPGQIVYGDRESRHASCYAGGGGATT</sequence>
<keyword evidence="1" id="KW-0676">Redox-active center</keyword>
<evidence type="ECO:0000256" key="1">
    <source>
        <dbReference type="ARBA" id="ARBA00023284"/>
    </source>
</evidence>
<dbReference type="AlphaFoldDB" id="A0A7S3NPB0"/>
<gene>
    <name evidence="2" type="ORF">ALAG00032_LOCUS11164</name>
</gene>
<reference evidence="2" key="1">
    <citation type="submission" date="2021-01" db="EMBL/GenBank/DDBJ databases">
        <authorList>
            <person name="Corre E."/>
            <person name="Pelletier E."/>
            <person name="Niang G."/>
            <person name="Scheremetjew M."/>
            <person name="Finn R."/>
            <person name="Kale V."/>
            <person name="Holt S."/>
            <person name="Cochrane G."/>
            <person name="Meng A."/>
            <person name="Brown T."/>
            <person name="Cohen L."/>
        </authorList>
    </citation>
    <scope>NUCLEOTIDE SEQUENCE</scope>
    <source>
        <strain evidence="2">CCMP1510</strain>
    </source>
</reference>
<dbReference type="Gene3D" id="3.40.30.10">
    <property type="entry name" value="Glutaredoxin"/>
    <property type="match status" value="1"/>
</dbReference>
<evidence type="ECO:0000313" key="2">
    <source>
        <dbReference type="EMBL" id="CAE0370387.1"/>
    </source>
</evidence>
<organism evidence="2">
    <name type="scientific">Aureoumbra lagunensis</name>
    <dbReference type="NCBI Taxonomy" id="44058"/>
    <lineage>
        <taxon>Eukaryota</taxon>
        <taxon>Sar</taxon>
        <taxon>Stramenopiles</taxon>
        <taxon>Ochrophyta</taxon>
        <taxon>Pelagophyceae</taxon>
        <taxon>Pelagomonadales</taxon>
        <taxon>Aureoumbra</taxon>
    </lineage>
</organism>